<feature type="region of interest" description="Disordered" evidence="4">
    <location>
        <begin position="36"/>
        <end position="65"/>
    </location>
</feature>
<keyword evidence="7" id="KW-1185">Reference proteome</keyword>
<dbReference type="InterPro" id="IPR010111">
    <property type="entry name" value="Kynureninase"/>
</dbReference>
<gene>
    <name evidence="6" type="ORF">DFQ14_112156</name>
</gene>
<accession>A0A368VJ90</accession>
<dbReference type="GO" id="GO:0043420">
    <property type="term" value="P:anthranilate metabolic process"/>
    <property type="evidence" value="ECO:0007669"/>
    <property type="project" value="TreeGrafter"/>
</dbReference>
<dbReference type="RefSeq" id="WP_114454362.1">
    <property type="nucleotide sequence ID" value="NZ_QPJC01000012.1"/>
</dbReference>
<dbReference type="SUPFAM" id="SSF53383">
    <property type="entry name" value="PLP-dependent transferases"/>
    <property type="match status" value="1"/>
</dbReference>
<comment type="caution">
    <text evidence="6">The sequence shown here is derived from an EMBL/GenBank/DDBJ whole genome shotgun (WGS) entry which is preliminary data.</text>
</comment>
<dbReference type="GO" id="GO:0005737">
    <property type="term" value="C:cytoplasm"/>
    <property type="evidence" value="ECO:0007669"/>
    <property type="project" value="InterPro"/>
</dbReference>
<organism evidence="6 7">
    <name type="scientific">Halopolyspora algeriensis</name>
    <dbReference type="NCBI Taxonomy" id="1500506"/>
    <lineage>
        <taxon>Bacteria</taxon>
        <taxon>Bacillati</taxon>
        <taxon>Actinomycetota</taxon>
        <taxon>Actinomycetes</taxon>
        <taxon>Actinomycetes incertae sedis</taxon>
        <taxon>Halopolyspora</taxon>
    </lineage>
</organism>
<dbReference type="InterPro" id="IPR015421">
    <property type="entry name" value="PyrdxlP-dep_Trfase_major"/>
</dbReference>
<keyword evidence="1" id="KW-0662">Pyridine nucleotide biosynthesis</keyword>
<dbReference type="GO" id="GO:0030429">
    <property type="term" value="F:kynureninase activity"/>
    <property type="evidence" value="ECO:0007669"/>
    <property type="project" value="InterPro"/>
</dbReference>
<evidence type="ECO:0000256" key="4">
    <source>
        <dbReference type="SAM" id="MobiDB-lite"/>
    </source>
</evidence>
<dbReference type="PANTHER" id="PTHR14084:SF0">
    <property type="entry name" value="KYNURENINASE"/>
    <property type="match status" value="1"/>
</dbReference>
<proteinExistence type="predicted"/>
<dbReference type="Gene3D" id="3.90.1150.10">
    <property type="entry name" value="Aspartate Aminotransferase, domain 1"/>
    <property type="match status" value="1"/>
</dbReference>
<dbReference type="AlphaFoldDB" id="A0A368VJ90"/>
<reference evidence="6 7" key="1">
    <citation type="submission" date="2018-07" db="EMBL/GenBank/DDBJ databases">
        <title>Genomic Encyclopedia of Type Strains, Phase III (KMG-III): the genomes of soil and plant-associated and newly described type strains.</title>
        <authorList>
            <person name="Whitman W."/>
        </authorList>
    </citation>
    <scope>NUCLEOTIDE SEQUENCE [LARGE SCALE GENOMIC DNA]</scope>
    <source>
        <strain evidence="6 7">CECT 8575</strain>
    </source>
</reference>
<dbReference type="GO" id="GO:0009435">
    <property type="term" value="P:NAD+ biosynthetic process"/>
    <property type="evidence" value="ECO:0007669"/>
    <property type="project" value="InterPro"/>
</dbReference>
<keyword evidence="2" id="KW-0378">Hydrolase</keyword>
<dbReference type="Proteomes" id="UP000253495">
    <property type="component" value="Unassembled WGS sequence"/>
</dbReference>
<evidence type="ECO:0000313" key="7">
    <source>
        <dbReference type="Proteomes" id="UP000253495"/>
    </source>
</evidence>
<sequence>MKTTTRVAAAALDQQDVLASLRERYDLHPDVIRLDGNSVGPLSRVAPARPPTSAEHPRFAPPGPARPDHDRYLEMQQATERLAPLVGADPAEIGLTDSTSMSLFRALLTAADLRSDRPVLLLGQDCFSTDRYLARSVADFTGRDLVLLERLRDLPDKLDARVAVVALSHTDTVSGTVRDSAAITAEIHRAGALALWELSHSAGALHVDLHAWEADFAIGCGDKYLGGGHTAPAYSFVARRHHADVHRALPNRDGSGGADVLDPPAMDVAASPMQSISGFHEGLAALEGVSTSTLEAKTSGLITLFLARVNRSPDTGVDVLGPSRGSRRGTQLSLRHRHARYLAQSMFARGVLLDFLEPDILRLGFAPSWLRYVDVWEAAEALNEALDEVTRYA</sequence>
<dbReference type="InterPro" id="IPR015424">
    <property type="entry name" value="PyrdxlP-dep_Trfase"/>
</dbReference>
<evidence type="ECO:0000259" key="5">
    <source>
        <dbReference type="Pfam" id="PF00266"/>
    </source>
</evidence>
<evidence type="ECO:0000256" key="2">
    <source>
        <dbReference type="ARBA" id="ARBA00022801"/>
    </source>
</evidence>
<protein>
    <submittedName>
        <fullName evidence="6">Kynureninase</fullName>
    </submittedName>
</protein>
<dbReference type="InterPro" id="IPR015422">
    <property type="entry name" value="PyrdxlP-dep_Trfase_small"/>
</dbReference>
<keyword evidence="3" id="KW-0663">Pyridoxal phosphate</keyword>
<name>A0A368VJ90_9ACTN</name>
<dbReference type="GO" id="GO:0030170">
    <property type="term" value="F:pyridoxal phosphate binding"/>
    <property type="evidence" value="ECO:0007669"/>
    <property type="project" value="InterPro"/>
</dbReference>
<dbReference type="Gene3D" id="3.40.640.10">
    <property type="entry name" value="Type I PLP-dependent aspartate aminotransferase-like (Major domain)"/>
    <property type="match status" value="1"/>
</dbReference>
<dbReference type="OrthoDB" id="9812626at2"/>
<dbReference type="PANTHER" id="PTHR14084">
    <property type="entry name" value="KYNURENINASE"/>
    <property type="match status" value="1"/>
</dbReference>
<evidence type="ECO:0000313" key="6">
    <source>
        <dbReference type="EMBL" id="RCW40274.1"/>
    </source>
</evidence>
<feature type="domain" description="Aminotransferase class V" evidence="5">
    <location>
        <begin position="73"/>
        <end position="226"/>
    </location>
</feature>
<dbReference type="Pfam" id="PF00266">
    <property type="entry name" value="Aminotran_5"/>
    <property type="match status" value="1"/>
</dbReference>
<dbReference type="GO" id="GO:0019441">
    <property type="term" value="P:L-tryptophan catabolic process to kynurenine"/>
    <property type="evidence" value="ECO:0007669"/>
    <property type="project" value="TreeGrafter"/>
</dbReference>
<dbReference type="InterPro" id="IPR000192">
    <property type="entry name" value="Aminotrans_V_dom"/>
</dbReference>
<evidence type="ECO:0000256" key="3">
    <source>
        <dbReference type="ARBA" id="ARBA00022898"/>
    </source>
</evidence>
<dbReference type="Pfam" id="PF22580">
    <property type="entry name" value="KYNU_C"/>
    <property type="match status" value="1"/>
</dbReference>
<dbReference type="EMBL" id="QPJC01000012">
    <property type="protein sequence ID" value="RCW40274.1"/>
    <property type="molecule type" value="Genomic_DNA"/>
</dbReference>
<evidence type="ECO:0000256" key="1">
    <source>
        <dbReference type="ARBA" id="ARBA00022642"/>
    </source>
</evidence>